<dbReference type="Proteomes" id="UP000701801">
    <property type="component" value="Unassembled WGS sequence"/>
</dbReference>
<evidence type="ECO:0000256" key="1">
    <source>
        <dbReference type="SAM" id="MobiDB-lite"/>
    </source>
</evidence>
<keyword evidence="3" id="KW-1185">Reference proteome</keyword>
<dbReference type="AlphaFoldDB" id="A0A9N9LTB5"/>
<evidence type="ECO:0000313" key="3">
    <source>
        <dbReference type="Proteomes" id="UP000701801"/>
    </source>
</evidence>
<evidence type="ECO:0000313" key="2">
    <source>
        <dbReference type="EMBL" id="CAG8980870.1"/>
    </source>
</evidence>
<proteinExistence type="predicted"/>
<accession>A0A9N9LTB5</accession>
<name>A0A9N9LTB5_9HELO</name>
<feature type="region of interest" description="Disordered" evidence="1">
    <location>
        <begin position="1"/>
        <end position="26"/>
    </location>
</feature>
<dbReference type="OrthoDB" id="5284712at2759"/>
<organism evidence="2 3">
    <name type="scientific">Hymenoscyphus albidus</name>
    <dbReference type="NCBI Taxonomy" id="595503"/>
    <lineage>
        <taxon>Eukaryota</taxon>
        <taxon>Fungi</taxon>
        <taxon>Dikarya</taxon>
        <taxon>Ascomycota</taxon>
        <taxon>Pezizomycotina</taxon>
        <taxon>Leotiomycetes</taxon>
        <taxon>Helotiales</taxon>
        <taxon>Helotiaceae</taxon>
        <taxon>Hymenoscyphus</taxon>
    </lineage>
</organism>
<sequence length="68" mass="7375">MLAQAMISHTHWAAQPPSGPNRCSANVIRQTPNERKADKGIKVVVVAAEEAHGLLSTPNSTPKYTRKL</sequence>
<gene>
    <name evidence="2" type="ORF">HYALB_00013510</name>
</gene>
<protein>
    <submittedName>
        <fullName evidence="2">Uncharacterized protein</fullName>
    </submittedName>
</protein>
<comment type="caution">
    <text evidence="2">The sequence shown here is derived from an EMBL/GenBank/DDBJ whole genome shotgun (WGS) entry which is preliminary data.</text>
</comment>
<reference evidence="2" key="1">
    <citation type="submission" date="2021-07" db="EMBL/GenBank/DDBJ databases">
        <authorList>
            <person name="Durling M."/>
        </authorList>
    </citation>
    <scope>NUCLEOTIDE SEQUENCE</scope>
</reference>
<dbReference type="EMBL" id="CAJVRM010000423">
    <property type="protein sequence ID" value="CAG8980870.1"/>
    <property type="molecule type" value="Genomic_DNA"/>
</dbReference>